<feature type="non-terminal residue" evidence="2">
    <location>
        <position position="184"/>
    </location>
</feature>
<keyword evidence="1" id="KW-0812">Transmembrane</keyword>
<protein>
    <submittedName>
        <fullName evidence="2">Uncharacterized protein</fullName>
    </submittedName>
</protein>
<reference evidence="2" key="1">
    <citation type="submission" date="2020-11" db="EMBL/GenBank/DDBJ databases">
        <authorList>
            <consortium name="DOE Joint Genome Institute"/>
            <person name="Ahrendt S."/>
            <person name="Riley R."/>
            <person name="Andreopoulos W."/>
            <person name="Labutti K."/>
            <person name="Pangilinan J."/>
            <person name="Ruiz-Duenas F.J."/>
            <person name="Barrasa J.M."/>
            <person name="Sanchez-Garcia M."/>
            <person name="Camarero S."/>
            <person name="Miyauchi S."/>
            <person name="Serrano A."/>
            <person name="Linde D."/>
            <person name="Babiker R."/>
            <person name="Drula E."/>
            <person name="Ayuso-Fernandez I."/>
            <person name="Pacheco R."/>
            <person name="Padilla G."/>
            <person name="Ferreira P."/>
            <person name="Barriuso J."/>
            <person name="Kellner H."/>
            <person name="Castanera R."/>
            <person name="Alfaro M."/>
            <person name="Ramirez L."/>
            <person name="Pisabarro A.G."/>
            <person name="Kuo A."/>
            <person name="Tritt A."/>
            <person name="Lipzen A."/>
            <person name="He G."/>
            <person name="Yan M."/>
            <person name="Ng V."/>
            <person name="Cullen D."/>
            <person name="Martin F."/>
            <person name="Rosso M.-N."/>
            <person name="Henrissat B."/>
            <person name="Hibbett D."/>
            <person name="Martinez A.T."/>
            <person name="Grigoriev I.V."/>
        </authorList>
    </citation>
    <scope>NUCLEOTIDE SEQUENCE</scope>
    <source>
        <strain evidence="2">ATCC 90797</strain>
    </source>
</reference>
<dbReference type="OrthoDB" id="3232130at2759"/>
<accession>A0A9P5ZNC1</accession>
<keyword evidence="3" id="KW-1185">Reference proteome</keyword>
<dbReference type="Proteomes" id="UP000807025">
    <property type="component" value="Unassembled WGS sequence"/>
</dbReference>
<evidence type="ECO:0000313" key="2">
    <source>
        <dbReference type="EMBL" id="KAF9490532.1"/>
    </source>
</evidence>
<gene>
    <name evidence="2" type="ORF">BDN71DRAFT_1345929</name>
</gene>
<organism evidence="2 3">
    <name type="scientific">Pleurotus eryngii</name>
    <name type="common">Boletus of the steppes</name>
    <dbReference type="NCBI Taxonomy" id="5323"/>
    <lineage>
        <taxon>Eukaryota</taxon>
        <taxon>Fungi</taxon>
        <taxon>Dikarya</taxon>
        <taxon>Basidiomycota</taxon>
        <taxon>Agaricomycotina</taxon>
        <taxon>Agaricomycetes</taxon>
        <taxon>Agaricomycetidae</taxon>
        <taxon>Agaricales</taxon>
        <taxon>Pleurotineae</taxon>
        <taxon>Pleurotaceae</taxon>
        <taxon>Pleurotus</taxon>
    </lineage>
</organism>
<dbReference type="AlphaFoldDB" id="A0A9P5ZNC1"/>
<feature type="non-terminal residue" evidence="2">
    <location>
        <position position="1"/>
    </location>
</feature>
<evidence type="ECO:0000256" key="1">
    <source>
        <dbReference type="SAM" id="Phobius"/>
    </source>
</evidence>
<keyword evidence="1" id="KW-0472">Membrane</keyword>
<keyword evidence="1" id="KW-1133">Transmembrane helix</keyword>
<comment type="caution">
    <text evidence="2">The sequence shown here is derived from an EMBL/GenBank/DDBJ whole genome shotgun (WGS) entry which is preliminary data.</text>
</comment>
<feature type="transmembrane region" description="Helical" evidence="1">
    <location>
        <begin position="12"/>
        <end position="32"/>
    </location>
</feature>
<proteinExistence type="predicted"/>
<evidence type="ECO:0000313" key="3">
    <source>
        <dbReference type="Proteomes" id="UP000807025"/>
    </source>
</evidence>
<sequence>NALSRSKRPNLGTHIAILAAIMTPFVCLPYLLMRRRLSSVARSISELELTIRQSRRESSLTTSKLIVANDNQRKSVDQALKDINRLSTAQARSLAESRAVVDDALVKQLGVLAQIQTHNRDTAAILRSLGVSLADIASFVQKLQLEHGYQTKSGSSEEVDALRMVALRLQTLPELADTRAVSLP</sequence>
<name>A0A9P5ZNC1_PLEER</name>
<dbReference type="EMBL" id="MU154639">
    <property type="protein sequence ID" value="KAF9490532.1"/>
    <property type="molecule type" value="Genomic_DNA"/>
</dbReference>